<dbReference type="EMBL" id="RCIW01000003">
    <property type="protein sequence ID" value="RLP12212.1"/>
    <property type="molecule type" value="Genomic_DNA"/>
</dbReference>
<evidence type="ECO:0000256" key="11">
    <source>
        <dbReference type="ARBA" id="ARBA00023235"/>
    </source>
</evidence>
<evidence type="ECO:0000256" key="1">
    <source>
        <dbReference type="ARBA" id="ARBA00009922"/>
    </source>
</evidence>
<dbReference type="InterPro" id="IPR000212">
    <property type="entry name" value="DNA_helicase_UvrD/REP"/>
</dbReference>
<keyword evidence="10" id="KW-0234">DNA repair</keyword>
<comment type="catalytic activity">
    <reaction evidence="12">
        <text>Couples ATP hydrolysis with the unwinding of duplex DNA by translocating in the 3'-5' direction.</text>
        <dbReference type="EC" id="5.6.2.4"/>
    </reaction>
</comment>
<dbReference type="InterPro" id="IPR013986">
    <property type="entry name" value="DExx_box_DNA_helicase_dom_sf"/>
</dbReference>
<protein>
    <recommendedName>
        <fullName evidence="13">DNA 3'-5' helicase</fullName>
        <ecNumber evidence="13">5.6.2.4</ecNumber>
    </recommendedName>
</protein>
<dbReference type="AlphaFoldDB" id="A0A8B3FTX1"/>
<evidence type="ECO:0000256" key="16">
    <source>
        <dbReference type="SAM" id="MobiDB-lite"/>
    </source>
</evidence>
<dbReference type="GO" id="GO:0000725">
    <property type="term" value="P:recombinational repair"/>
    <property type="evidence" value="ECO:0007669"/>
    <property type="project" value="TreeGrafter"/>
</dbReference>
<dbReference type="PANTHER" id="PTHR11070:SF59">
    <property type="entry name" value="DNA 3'-5' HELICASE"/>
    <property type="match status" value="1"/>
</dbReference>
<evidence type="ECO:0000256" key="7">
    <source>
        <dbReference type="ARBA" id="ARBA00022839"/>
    </source>
</evidence>
<comment type="similarity">
    <text evidence="1">Belongs to the helicase family. UvrD subfamily.</text>
</comment>
<keyword evidence="4" id="KW-0227">DNA damage</keyword>
<dbReference type="GO" id="GO:0004527">
    <property type="term" value="F:exonuclease activity"/>
    <property type="evidence" value="ECO:0007669"/>
    <property type="project" value="UniProtKB-KW"/>
</dbReference>
<keyword evidence="9" id="KW-0238">DNA-binding</keyword>
<name>A0A8B3FTX1_9ACTN</name>
<proteinExistence type="inferred from homology"/>
<keyword evidence="8 15" id="KW-0067">ATP-binding</keyword>
<dbReference type="GO" id="GO:0043138">
    <property type="term" value="F:3'-5' DNA helicase activity"/>
    <property type="evidence" value="ECO:0007669"/>
    <property type="project" value="UniProtKB-EC"/>
</dbReference>
<dbReference type="InterPro" id="IPR014016">
    <property type="entry name" value="UvrD-like_ATP-bd"/>
</dbReference>
<dbReference type="Gene3D" id="3.90.320.10">
    <property type="match status" value="1"/>
</dbReference>
<dbReference type="Proteomes" id="UP000279336">
    <property type="component" value="Unassembled WGS sequence"/>
</dbReference>
<evidence type="ECO:0000313" key="21">
    <source>
        <dbReference type="Proteomes" id="UP000279336"/>
    </source>
</evidence>
<feature type="region of interest" description="Disordered" evidence="16">
    <location>
        <begin position="536"/>
        <end position="563"/>
    </location>
</feature>
<evidence type="ECO:0000256" key="2">
    <source>
        <dbReference type="ARBA" id="ARBA00022722"/>
    </source>
</evidence>
<evidence type="ECO:0000256" key="10">
    <source>
        <dbReference type="ARBA" id="ARBA00023204"/>
    </source>
</evidence>
<dbReference type="InterPro" id="IPR027417">
    <property type="entry name" value="P-loop_NTPase"/>
</dbReference>
<keyword evidence="3 15" id="KW-0547">Nucleotide-binding</keyword>
<evidence type="ECO:0000259" key="18">
    <source>
        <dbReference type="PROSITE" id="PS51198"/>
    </source>
</evidence>
<evidence type="ECO:0000313" key="20">
    <source>
        <dbReference type="EMBL" id="RLP12212.1"/>
    </source>
</evidence>
<keyword evidence="6 15" id="KW-0347">Helicase</keyword>
<dbReference type="Gene3D" id="1.10.486.10">
    <property type="entry name" value="PCRA, domain 4"/>
    <property type="match status" value="1"/>
</dbReference>
<dbReference type="SUPFAM" id="SSF52540">
    <property type="entry name" value="P-loop containing nucleoside triphosphate hydrolases"/>
    <property type="match status" value="1"/>
</dbReference>
<evidence type="ECO:0000256" key="5">
    <source>
        <dbReference type="ARBA" id="ARBA00022801"/>
    </source>
</evidence>
<evidence type="ECO:0000256" key="13">
    <source>
        <dbReference type="ARBA" id="ARBA00034808"/>
    </source>
</evidence>
<accession>A0A8B3FTX1</accession>
<dbReference type="Pfam" id="PF12705">
    <property type="entry name" value="PDDEXK_1"/>
    <property type="match status" value="1"/>
</dbReference>
<keyword evidence="17" id="KW-0732">Signal</keyword>
<sequence length="1144" mass="121871">MMSQKVVVTALILVSGGATGARDGKMSVVCACIVAMAGPRMDRWQRAFLEAAARPHAAVLAVGGPGTGKSTALVESVAAAVASGAGLDRLVVLTWSRPAAHRLRAEIIARIGRTQRAPVMTTVPGWCLALQSAYGPYDDPGAVPRVLTGPEQEMQVRELLTGAGEELWPPEVRPALRTRAFTQEVRTGMARARQHGLDPDDLIEMGERTGRPQWIGLGCFFERYLDVLDSQGVWDYAELVHRTRLLLLDERVAATISARVQGVHVDEFAELDRSQIGLLAQVHGLGVPVVATADPGTRVFAFRGADARAVADFPRRFTVPGLEEPQIIGFVSNHRSAPDVLAAVSGVLAHNPTEPGSEPMGASDPGRVTPSAVSVTGPDHLRGSAADEQPGVSALLCPTWAAQLDAVARWLRDHHMQGTAWSDMAVVGRTGRSQLALVARALAGLGVPVDVDGDDIALGEQRCVQHLVAAAESCLELASGGRFDHSRVLSLVGGPLCLVEPRDLRRLRRRLWRDGGGTGADELLLGLIHRSAATAMDPGRGRRGARGARDGRPVGVPDEDAARGDAPVAVQNDAAVAALEALGAVLGGSARRLRQGSGVYEVLWDLWQGTDWPARLREEALGDSEGSASAQRELDALCALFDLAARHDSLEGGKALRALVTEINGQEIPGDRSRESDPRGRGVQVITAHRTRGRQWSRVALIDLVEGDWPGRRGGAGLLLAEAIGDPADTTGQDSDGLEAAVEWVRQERRLVALAASRAADSLLVTAVAGEGSEGAAPSRFIAELGVEPRRDEHRGARRNNTLDELVGELRRTALDPGRSPALRRAAAERIAGLAGASSPRGRPLVRSANASTWWGLGGLSGSAPSQSRPELVVSVTGLEKLSQCPRRWFLDARAGAPDPAGPQAAIGSLVHKMAENAVTLGWSTARQHERIEECWAFVGFESPWQSRAQLRSTHEMIDRLGAWSAAPRGREVIGAEVPIMHRFHLPGGSVILRGTIDRLEREPDTGRVHVVDFKTGRRVPTRKQVAAHLQLGAYQLVVAEGACTDLTGPRPAVGGAELVQLRVPQGAREPGQPKVLAQPAIADHPYPPQDEPPPGGGPTWIHDAMAEALTHAASGDWSAVQGELCRTCTHRSGCPVWTREDSR</sequence>
<organism evidence="20 21">
    <name type="scientific">Propionibacterium australiense</name>
    <dbReference type="NCBI Taxonomy" id="119981"/>
    <lineage>
        <taxon>Bacteria</taxon>
        <taxon>Bacillati</taxon>
        <taxon>Actinomycetota</taxon>
        <taxon>Actinomycetes</taxon>
        <taxon>Propionibacteriales</taxon>
        <taxon>Propionibacteriaceae</taxon>
        <taxon>Propionibacterium</taxon>
    </lineage>
</organism>
<keyword evidence="7" id="KW-0269">Exonuclease</keyword>
<feature type="domain" description="UvrD-like helicase ATP-binding" evidence="18">
    <location>
        <begin position="42"/>
        <end position="337"/>
    </location>
</feature>
<evidence type="ECO:0000256" key="4">
    <source>
        <dbReference type="ARBA" id="ARBA00022763"/>
    </source>
</evidence>
<dbReference type="InterPro" id="IPR014017">
    <property type="entry name" value="DNA_helicase_UvrD-like_C"/>
</dbReference>
<keyword evidence="5 15" id="KW-0378">Hydrolase</keyword>
<gene>
    <name evidence="20" type="ORF">D7U36_02840</name>
</gene>
<dbReference type="PROSITE" id="PS51217">
    <property type="entry name" value="UVRD_HELICASE_CTER"/>
    <property type="match status" value="1"/>
</dbReference>
<evidence type="ECO:0000256" key="14">
    <source>
        <dbReference type="ARBA" id="ARBA00048988"/>
    </source>
</evidence>
<dbReference type="GO" id="GO:0003677">
    <property type="term" value="F:DNA binding"/>
    <property type="evidence" value="ECO:0007669"/>
    <property type="project" value="UniProtKB-KW"/>
</dbReference>
<feature type="chain" id="PRO_5039301572" description="DNA 3'-5' helicase" evidence="17">
    <location>
        <begin position="21"/>
        <end position="1144"/>
    </location>
</feature>
<dbReference type="GO" id="GO:0005524">
    <property type="term" value="F:ATP binding"/>
    <property type="evidence" value="ECO:0007669"/>
    <property type="project" value="UniProtKB-UniRule"/>
</dbReference>
<dbReference type="Gene3D" id="3.40.50.300">
    <property type="entry name" value="P-loop containing nucleotide triphosphate hydrolases"/>
    <property type="match status" value="3"/>
</dbReference>
<dbReference type="Gene3D" id="1.10.10.160">
    <property type="match status" value="1"/>
</dbReference>
<feature type="binding site" evidence="15">
    <location>
        <begin position="63"/>
        <end position="70"/>
    </location>
    <ligand>
        <name>ATP</name>
        <dbReference type="ChEBI" id="CHEBI:30616"/>
    </ligand>
</feature>
<dbReference type="InterPro" id="IPR038726">
    <property type="entry name" value="PDDEXK_AddAB-type"/>
</dbReference>
<dbReference type="Pfam" id="PF00580">
    <property type="entry name" value="UvrD-helicase"/>
    <property type="match status" value="1"/>
</dbReference>
<dbReference type="PANTHER" id="PTHR11070">
    <property type="entry name" value="UVRD / RECB / PCRA DNA HELICASE FAMILY MEMBER"/>
    <property type="match status" value="1"/>
</dbReference>
<evidence type="ECO:0000256" key="6">
    <source>
        <dbReference type="ARBA" id="ARBA00022806"/>
    </source>
</evidence>
<evidence type="ECO:0000259" key="19">
    <source>
        <dbReference type="PROSITE" id="PS51217"/>
    </source>
</evidence>
<comment type="caution">
    <text evidence="20">The sequence shown here is derived from an EMBL/GenBank/DDBJ whole genome shotgun (WGS) entry which is preliminary data.</text>
</comment>
<evidence type="ECO:0000256" key="8">
    <source>
        <dbReference type="ARBA" id="ARBA00022840"/>
    </source>
</evidence>
<evidence type="ECO:0000256" key="3">
    <source>
        <dbReference type="ARBA" id="ARBA00022741"/>
    </source>
</evidence>
<dbReference type="GO" id="GO:0033202">
    <property type="term" value="C:DNA helicase complex"/>
    <property type="evidence" value="ECO:0007669"/>
    <property type="project" value="TreeGrafter"/>
</dbReference>
<comment type="catalytic activity">
    <reaction evidence="14">
        <text>ATP + H2O = ADP + phosphate + H(+)</text>
        <dbReference type="Rhea" id="RHEA:13065"/>
        <dbReference type="ChEBI" id="CHEBI:15377"/>
        <dbReference type="ChEBI" id="CHEBI:15378"/>
        <dbReference type="ChEBI" id="CHEBI:30616"/>
        <dbReference type="ChEBI" id="CHEBI:43474"/>
        <dbReference type="ChEBI" id="CHEBI:456216"/>
        <dbReference type="EC" id="5.6.2.4"/>
    </reaction>
</comment>
<keyword evidence="2" id="KW-0540">Nuclease</keyword>
<dbReference type="InterPro" id="IPR011604">
    <property type="entry name" value="PDDEXK-like_dom_sf"/>
</dbReference>
<evidence type="ECO:0000256" key="12">
    <source>
        <dbReference type="ARBA" id="ARBA00034617"/>
    </source>
</evidence>
<dbReference type="OrthoDB" id="5240387at2"/>
<evidence type="ECO:0000256" key="9">
    <source>
        <dbReference type="ARBA" id="ARBA00023125"/>
    </source>
</evidence>
<dbReference type="GO" id="GO:0005829">
    <property type="term" value="C:cytosol"/>
    <property type="evidence" value="ECO:0007669"/>
    <property type="project" value="TreeGrafter"/>
</dbReference>
<feature type="domain" description="UvrD-like helicase C-terminal" evidence="19">
    <location>
        <begin position="338"/>
        <end position="693"/>
    </location>
</feature>
<feature type="signal peptide" evidence="17">
    <location>
        <begin position="1"/>
        <end position="20"/>
    </location>
</feature>
<evidence type="ECO:0000256" key="15">
    <source>
        <dbReference type="PROSITE-ProRule" id="PRU00560"/>
    </source>
</evidence>
<reference evidence="20 21" key="1">
    <citation type="submission" date="2018-10" db="EMBL/GenBank/DDBJ databases">
        <title>Propionibacterium australiense Genome Sequencing and Assembly.</title>
        <authorList>
            <person name="Bernier A.-M."/>
            <person name="Bernard K."/>
        </authorList>
    </citation>
    <scope>NUCLEOTIDE SEQUENCE [LARGE SCALE GENOMIC DNA]</scope>
    <source>
        <strain evidence="20 21">NML98A078</strain>
    </source>
</reference>
<evidence type="ECO:0000256" key="17">
    <source>
        <dbReference type="SAM" id="SignalP"/>
    </source>
</evidence>
<dbReference type="EC" id="5.6.2.4" evidence="13"/>
<dbReference type="PROSITE" id="PS51198">
    <property type="entry name" value="UVRD_HELICASE_ATP_BIND"/>
    <property type="match status" value="1"/>
</dbReference>
<keyword evidence="11" id="KW-0413">Isomerase</keyword>